<feature type="region of interest" description="Disordered" evidence="1">
    <location>
        <begin position="1"/>
        <end position="207"/>
    </location>
</feature>
<dbReference type="RefSeq" id="XP_023090004.1">
    <property type="nucleotide sequence ID" value="XM_023234936.1"/>
</dbReference>
<dbReference type="STRING" id="510516.Q2UL39"/>
<reference evidence="2 3" key="1">
    <citation type="journal article" date="2005" name="Nature">
        <title>Genome sequencing and analysis of Aspergillus oryzae.</title>
        <authorList>
            <person name="Machida M."/>
            <person name="Asai K."/>
            <person name="Sano M."/>
            <person name="Tanaka T."/>
            <person name="Kumagai T."/>
            <person name="Terai G."/>
            <person name="Kusumoto K."/>
            <person name="Arima T."/>
            <person name="Akita O."/>
            <person name="Kashiwagi Y."/>
            <person name="Abe K."/>
            <person name="Gomi K."/>
            <person name="Horiuchi H."/>
            <person name="Kitamoto K."/>
            <person name="Kobayashi T."/>
            <person name="Takeuchi M."/>
            <person name="Denning D.W."/>
            <person name="Galagan J.E."/>
            <person name="Nierman W.C."/>
            <person name="Yu J."/>
            <person name="Archer D.B."/>
            <person name="Bennett J.W."/>
            <person name="Bhatnagar D."/>
            <person name="Cleveland T.E."/>
            <person name="Fedorova N.D."/>
            <person name="Gotoh O."/>
            <person name="Horikawa H."/>
            <person name="Hosoyama A."/>
            <person name="Ichinomiya M."/>
            <person name="Igarashi R."/>
            <person name="Iwashita K."/>
            <person name="Juvvadi P.R."/>
            <person name="Kato M."/>
            <person name="Kato Y."/>
            <person name="Kin T."/>
            <person name="Kokubun A."/>
            <person name="Maeda H."/>
            <person name="Maeyama N."/>
            <person name="Maruyama J."/>
            <person name="Nagasaki H."/>
            <person name="Nakajima T."/>
            <person name="Oda K."/>
            <person name="Okada K."/>
            <person name="Paulsen I."/>
            <person name="Sakamoto K."/>
            <person name="Sawano T."/>
            <person name="Takahashi M."/>
            <person name="Takase K."/>
            <person name="Terabayashi Y."/>
            <person name="Wortman J."/>
            <person name="Yamada O."/>
            <person name="Yamagata Y."/>
            <person name="Anazawa H."/>
            <person name="Hata Y."/>
            <person name="Koide Y."/>
            <person name="Komori T."/>
            <person name="Koyama Y."/>
            <person name="Minetoki T."/>
            <person name="Suharnan S."/>
            <person name="Tanaka A."/>
            <person name="Isono K."/>
            <person name="Kuhara S."/>
            <person name="Ogasawara N."/>
            <person name="Kikuchi H."/>
        </authorList>
    </citation>
    <scope>NUCLEOTIDE SEQUENCE [LARGE SCALE GENOMIC DNA]</scope>
    <source>
        <strain evidence="3">ATCC 42149 / RIB 40</strain>
    </source>
</reference>
<sequence>MTFPPPPPSSQSSIASGTDKSSTIRPGRSQQSAWGPSVSQSSVRRGLTPLATNNLASSSFPSASSRGPPQSSSPGPGGSTSSPLTSSFSAVLSSARGFPGSRNAPSPASTPSPFTSFQSGSQQHQQPGQSLSSPKFRAHTPSSGSHLASTAGSIAGGGGSGGGGGGTGSSRGATFSPLSSGTTVNSPTGFPSDKSGSAAAAHASQSSLTKISIAQVFLLLDSITEKEGREKWDTKAAQIHKVSQFHL</sequence>
<dbReference type="AlphaFoldDB" id="Q2UL39"/>
<feature type="compositionally biased region" description="Low complexity" evidence="1">
    <location>
        <begin position="56"/>
        <end position="97"/>
    </location>
</feature>
<dbReference type="Proteomes" id="UP000006564">
    <property type="component" value="Chromosome 2"/>
</dbReference>
<gene>
    <name evidence="2" type="ORF">AO090003000560</name>
</gene>
<feature type="compositionally biased region" description="Low complexity" evidence="1">
    <location>
        <begin position="195"/>
        <end position="207"/>
    </location>
</feature>
<organism evidence="2 3">
    <name type="scientific">Aspergillus oryzae (strain ATCC 42149 / RIB 40)</name>
    <name type="common">Yellow koji mold</name>
    <dbReference type="NCBI Taxonomy" id="510516"/>
    <lineage>
        <taxon>Eukaryota</taxon>
        <taxon>Fungi</taxon>
        <taxon>Dikarya</taxon>
        <taxon>Ascomycota</taxon>
        <taxon>Pezizomycotina</taxon>
        <taxon>Eurotiomycetes</taxon>
        <taxon>Eurotiomycetidae</taxon>
        <taxon>Eurotiales</taxon>
        <taxon>Aspergillaceae</taxon>
        <taxon>Aspergillus</taxon>
        <taxon>Aspergillus subgen. Circumdati</taxon>
    </lineage>
</organism>
<evidence type="ECO:0000256" key="1">
    <source>
        <dbReference type="SAM" id="MobiDB-lite"/>
    </source>
</evidence>
<feature type="compositionally biased region" description="Low complexity" evidence="1">
    <location>
        <begin position="104"/>
        <end position="134"/>
    </location>
</feature>
<feature type="compositionally biased region" description="Polar residues" evidence="1">
    <location>
        <begin position="18"/>
        <end position="43"/>
    </location>
</feature>
<dbReference type="HOGENOM" id="CLU_1124314_0_0_1"/>
<accession>Q2UL39</accession>
<dbReference type="EMBL" id="BA000050">
    <property type="protein sequence ID" value="BAE57726.1"/>
    <property type="molecule type" value="Genomic_DNA"/>
</dbReference>
<proteinExistence type="predicted"/>
<feature type="compositionally biased region" description="Gly residues" evidence="1">
    <location>
        <begin position="154"/>
        <end position="169"/>
    </location>
</feature>
<evidence type="ECO:0000313" key="2">
    <source>
        <dbReference type="EMBL" id="BAE57726.1"/>
    </source>
</evidence>
<name>Q2UL39_ASPOR</name>
<evidence type="ECO:0000313" key="3">
    <source>
        <dbReference type="Proteomes" id="UP000006564"/>
    </source>
</evidence>
<dbReference type="EMBL" id="AP007155">
    <property type="protein sequence ID" value="BAE57726.1"/>
    <property type="molecule type" value="Genomic_DNA"/>
</dbReference>
<dbReference type="GeneID" id="5991711"/>
<feature type="compositionally biased region" description="Polar residues" evidence="1">
    <location>
        <begin position="176"/>
        <end position="189"/>
    </location>
</feature>
<dbReference type="KEGG" id="aor:AO090003000560"/>
<keyword evidence="3" id="KW-1185">Reference proteome</keyword>
<protein>
    <submittedName>
        <fullName evidence="2">DNA, SC003</fullName>
    </submittedName>
</protein>